<gene>
    <name evidence="1" type="ORF">I5677_09365</name>
</gene>
<evidence type="ECO:0000313" key="1">
    <source>
        <dbReference type="EMBL" id="MBH1941098.1"/>
    </source>
</evidence>
<reference evidence="1" key="1">
    <citation type="submission" date="2020-12" db="EMBL/GenBank/DDBJ databases">
        <title>M. sibirica DSM 26468T genome.</title>
        <authorList>
            <person name="Thieme N."/>
            <person name="Rettenmaier R."/>
            <person name="Zverlov V."/>
            <person name="Liebl W."/>
        </authorList>
    </citation>
    <scope>NUCLEOTIDE SEQUENCE</scope>
    <source>
        <strain evidence="1">DSM 26468</strain>
    </source>
</reference>
<keyword evidence="2" id="KW-1185">Reference proteome</keyword>
<comment type="caution">
    <text evidence="1">The sequence shown here is derived from an EMBL/GenBank/DDBJ whole genome shotgun (WGS) entry which is preliminary data.</text>
</comment>
<organism evidence="1 2">
    <name type="scientific">Mobilitalea sibirica</name>
    <dbReference type="NCBI Taxonomy" id="1462919"/>
    <lineage>
        <taxon>Bacteria</taxon>
        <taxon>Bacillati</taxon>
        <taxon>Bacillota</taxon>
        <taxon>Clostridia</taxon>
        <taxon>Lachnospirales</taxon>
        <taxon>Lachnospiraceae</taxon>
        <taxon>Mobilitalea</taxon>
    </lineage>
</organism>
<dbReference type="RefSeq" id="WP_197661318.1">
    <property type="nucleotide sequence ID" value="NZ_JAEAGR010000008.1"/>
</dbReference>
<name>A0A8J7H2N7_9FIRM</name>
<sequence>MKELDILRLEINYFLCIIESTLSVEDKNLAKDALNSLITSFIFTNQHDFYEYHLQVIEDYISSISNLLEEEYRHIRSNIPITVNILELIKQEIIK</sequence>
<dbReference type="Proteomes" id="UP000623269">
    <property type="component" value="Unassembled WGS sequence"/>
</dbReference>
<dbReference type="AlphaFoldDB" id="A0A8J7H2N7"/>
<proteinExistence type="predicted"/>
<dbReference type="EMBL" id="JAEAGR010000008">
    <property type="protein sequence ID" value="MBH1941098.1"/>
    <property type="molecule type" value="Genomic_DNA"/>
</dbReference>
<accession>A0A8J7H2N7</accession>
<protein>
    <submittedName>
        <fullName evidence="1">Uncharacterized protein</fullName>
    </submittedName>
</protein>
<evidence type="ECO:0000313" key="2">
    <source>
        <dbReference type="Proteomes" id="UP000623269"/>
    </source>
</evidence>